<organism evidence="1 2">
    <name type="scientific">Cladonia borealis</name>
    <dbReference type="NCBI Taxonomy" id="184061"/>
    <lineage>
        <taxon>Eukaryota</taxon>
        <taxon>Fungi</taxon>
        <taxon>Dikarya</taxon>
        <taxon>Ascomycota</taxon>
        <taxon>Pezizomycotina</taxon>
        <taxon>Lecanoromycetes</taxon>
        <taxon>OSLEUM clade</taxon>
        <taxon>Lecanoromycetidae</taxon>
        <taxon>Lecanorales</taxon>
        <taxon>Lecanorineae</taxon>
        <taxon>Cladoniaceae</taxon>
        <taxon>Cladonia</taxon>
    </lineage>
</organism>
<dbReference type="Proteomes" id="UP001166286">
    <property type="component" value="Unassembled WGS sequence"/>
</dbReference>
<dbReference type="AlphaFoldDB" id="A0AA39V6D1"/>
<accession>A0AA39V6D1</accession>
<keyword evidence="2" id="KW-1185">Reference proteome</keyword>
<name>A0AA39V6D1_9LECA</name>
<sequence length="279" mass="30278">MSFTKTYFLCPTSDFLLPPPAGPLCLGSILRSTSTPQFPLNGASIVPVANANPPVVQTDWKKTVSSETTFALGVYAQFVQLVQLATGGLGLAPEVDIQHSSRTASTFAFDTVTTVSFEPTPQYVDEAVKVPAVQAFLREPKQRFAPVVSLFLVVGMKLVKGAKIRYSTLGSRAVIGNIGMDVAPLGMTFGPKGYWTRTKGAETELNQDSEFVFAFRVKRLRFGRKVKTEEYNKGAFLAIGKEKTNEEAVLVDDMDGSDIKHARLVPEVAENGNVYCIAA</sequence>
<comment type="caution">
    <text evidence="1">The sequence shown here is derived from an EMBL/GenBank/DDBJ whole genome shotgun (WGS) entry which is preliminary data.</text>
</comment>
<gene>
    <name evidence="1" type="ORF">JMJ35_009744</name>
</gene>
<protein>
    <submittedName>
        <fullName evidence="1">Uncharacterized protein</fullName>
    </submittedName>
</protein>
<dbReference type="EMBL" id="JAFEKC020000022">
    <property type="protein sequence ID" value="KAK0507855.1"/>
    <property type="molecule type" value="Genomic_DNA"/>
</dbReference>
<reference evidence="1" key="1">
    <citation type="submission" date="2023-03" db="EMBL/GenBank/DDBJ databases">
        <title>Complete genome of Cladonia borealis.</title>
        <authorList>
            <person name="Park H."/>
        </authorList>
    </citation>
    <scope>NUCLEOTIDE SEQUENCE</scope>
    <source>
        <strain evidence="1">ANT050790</strain>
    </source>
</reference>
<proteinExistence type="predicted"/>
<evidence type="ECO:0000313" key="1">
    <source>
        <dbReference type="EMBL" id="KAK0507855.1"/>
    </source>
</evidence>
<evidence type="ECO:0000313" key="2">
    <source>
        <dbReference type="Proteomes" id="UP001166286"/>
    </source>
</evidence>